<reference evidence="1" key="1">
    <citation type="submission" date="2013-07" db="EMBL/GenBank/DDBJ databases">
        <title>The genome of an arbuscular mycorrhizal fungus provides insights into the evolution of the oldest plant symbiosis.</title>
        <authorList>
            <consortium name="DOE Joint Genome Institute"/>
            <person name="Tisserant E."/>
            <person name="Malbreil M."/>
            <person name="Kuo A."/>
            <person name="Kohler A."/>
            <person name="Symeonidi A."/>
            <person name="Balestrini R."/>
            <person name="Charron P."/>
            <person name="Duensing N."/>
            <person name="Frei-dit-Frey N."/>
            <person name="Gianinazzi-Pearson V."/>
            <person name="Gilbert B."/>
            <person name="Handa Y."/>
            <person name="Hijri M."/>
            <person name="Kaul R."/>
            <person name="Kawaguchi M."/>
            <person name="Krajinski F."/>
            <person name="Lammers P."/>
            <person name="Lapierre D."/>
            <person name="Masclaux F.G."/>
            <person name="Murat C."/>
            <person name="Morin E."/>
            <person name="Ndikumana S."/>
            <person name="Pagni M."/>
            <person name="Petitpierre D."/>
            <person name="Requena N."/>
            <person name="Rosikiewicz P."/>
            <person name="Riley R."/>
            <person name="Saito K."/>
            <person name="San Clemente H."/>
            <person name="Shapiro H."/>
            <person name="van Tuinen D."/>
            <person name="Becard G."/>
            <person name="Bonfante P."/>
            <person name="Paszkowski U."/>
            <person name="Shachar-Hill Y."/>
            <person name="Young J.P."/>
            <person name="Sanders I.R."/>
            <person name="Henrissat B."/>
            <person name="Rensing S.A."/>
            <person name="Grigoriev I.V."/>
            <person name="Corradi N."/>
            <person name="Roux C."/>
            <person name="Martin F."/>
        </authorList>
    </citation>
    <scope>NUCLEOTIDE SEQUENCE</scope>
    <source>
        <strain evidence="1">DAOM 197198</strain>
    </source>
</reference>
<dbReference type="AlphaFoldDB" id="U9TXM7"/>
<dbReference type="EMBL" id="KI289541">
    <property type="protein sequence ID" value="ESA08126.1"/>
    <property type="molecule type" value="Genomic_DNA"/>
</dbReference>
<evidence type="ECO:0000313" key="1">
    <source>
        <dbReference type="EMBL" id="ESA08126.1"/>
    </source>
</evidence>
<sequence length="53" mass="6647">MHSQKKRRMNSYHSTRNLECLTLIIDIDRKNRILENWDLRNKNSRNWMFQEIV</sequence>
<name>U9TXM7_RHIID</name>
<protein>
    <submittedName>
        <fullName evidence="1">Uncharacterized protein</fullName>
    </submittedName>
</protein>
<gene>
    <name evidence="1" type="ORF">GLOINDRAFT_32068</name>
</gene>
<dbReference type="HOGENOM" id="CLU_3069873_0_0_1"/>
<accession>U9TXM7</accession>
<organism evidence="1">
    <name type="scientific">Rhizophagus irregularis (strain DAOM 181602 / DAOM 197198 / MUCL 43194)</name>
    <name type="common">Arbuscular mycorrhizal fungus</name>
    <name type="synonym">Glomus intraradices</name>
    <dbReference type="NCBI Taxonomy" id="747089"/>
    <lineage>
        <taxon>Eukaryota</taxon>
        <taxon>Fungi</taxon>
        <taxon>Fungi incertae sedis</taxon>
        <taxon>Mucoromycota</taxon>
        <taxon>Glomeromycotina</taxon>
        <taxon>Glomeromycetes</taxon>
        <taxon>Glomerales</taxon>
        <taxon>Glomeraceae</taxon>
        <taxon>Rhizophagus</taxon>
    </lineage>
</organism>
<proteinExistence type="predicted"/>